<dbReference type="Pfam" id="PF06506">
    <property type="entry name" value="PrpR_N"/>
    <property type="match status" value="1"/>
</dbReference>
<dbReference type="PANTHER" id="PTHR32071:SF81">
    <property type="entry name" value="PROPIONATE CATABOLISM OPERON REGULATORY PROTEIN"/>
    <property type="match status" value="1"/>
</dbReference>
<dbReference type="InterPro" id="IPR058031">
    <property type="entry name" value="AAA_lid_NorR"/>
</dbReference>
<evidence type="ECO:0000259" key="6">
    <source>
        <dbReference type="PROSITE" id="PS50045"/>
    </source>
</evidence>
<reference evidence="7 8" key="1">
    <citation type="submission" date="2022-12" db="EMBL/GenBank/DDBJ databases">
        <title>Two new species, Stenotrophomonas aracearum and Stenotrophomonas oahuensis, isolated from Anthurium (Araceae family) in Hawaii.</title>
        <authorList>
            <person name="Chunag S.C."/>
            <person name="Dobhal S."/>
            <person name="Alvarez A."/>
            <person name="Arif M."/>
        </authorList>
    </citation>
    <scope>NUCLEOTIDE SEQUENCE [LARGE SCALE GENOMIC DNA]</scope>
    <source>
        <strain evidence="7 8">A5588</strain>
    </source>
</reference>
<dbReference type="InterPro" id="IPR025944">
    <property type="entry name" value="Sigma_54_int_dom_CS"/>
</dbReference>
<dbReference type="InterPro" id="IPR010524">
    <property type="entry name" value="Sig_transdc_resp-reg_PrpR_N"/>
</dbReference>
<dbReference type="Gene3D" id="3.40.50.2300">
    <property type="match status" value="1"/>
</dbReference>
<dbReference type="PROSITE" id="PS00688">
    <property type="entry name" value="SIGMA54_INTERACT_3"/>
    <property type="match status" value="1"/>
</dbReference>
<keyword evidence="3" id="KW-0805">Transcription regulation</keyword>
<dbReference type="PANTHER" id="PTHR32071">
    <property type="entry name" value="TRANSCRIPTIONAL REGULATORY PROTEIN"/>
    <property type="match status" value="1"/>
</dbReference>
<evidence type="ECO:0000256" key="2">
    <source>
        <dbReference type="ARBA" id="ARBA00022840"/>
    </source>
</evidence>
<dbReference type="InterPro" id="IPR025943">
    <property type="entry name" value="Sigma_54_int_dom_ATP-bd_2"/>
</dbReference>
<dbReference type="Gene3D" id="1.10.10.60">
    <property type="entry name" value="Homeodomain-like"/>
    <property type="match status" value="1"/>
</dbReference>
<dbReference type="InterPro" id="IPR027417">
    <property type="entry name" value="P-loop_NTPase"/>
</dbReference>
<dbReference type="Pfam" id="PF00158">
    <property type="entry name" value="Sigma54_activat"/>
    <property type="match status" value="1"/>
</dbReference>
<name>A0ABY9YBT4_9GAMM</name>
<dbReference type="RefSeq" id="WP_311182518.1">
    <property type="nucleotide sequence ID" value="NZ_CP115543.1"/>
</dbReference>
<dbReference type="Gene3D" id="1.10.8.60">
    <property type="match status" value="1"/>
</dbReference>
<dbReference type="InterPro" id="IPR012704">
    <property type="entry name" value="Sig_transdc_resp-reg_PrpR"/>
</dbReference>
<evidence type="ECO:0000256" key="3">
    <source>
        <dbReference type="ARBA" id="ARBA00023015"/>
    </source>
</evidence>
<keyword evidence="2" id="KW-0067">ATP-binding</keyword>
<proteinExistence type="predicted"/>
<protein>
    <submittedName>
        <fullName evidence="7">Propionate catabolism operon regulatory protein PrpR</fullName>
    </submittedName>
</protein>
<dbReference type="Proteomes" id="UP001305421">
    <property type="component" value="Chromosome"/>
</dbReference>
<evidence type="ECO:0000256" key="5">
    <source>
        <dbReference type="ARBA" id="ARBA00023163"/>
    </source>
</evidence>
<feature type="domain" description="Sigma-54 factor interaction" evidence="6">
    <location>
        <begin position="226"/>
        <end position="451"/>
    </location>
</feature>
<keyword evidence="1" id="KW-0547">Nucleotide-binding</keyword>
<evidence type="ECO:0000313" key="8">
    <source>
        <dbReference type="Proteomes" id="UP001305421"/>
    </source>
</evidence>
<dbReference type="InterPro" id="IPR003593">
    <property type="entry name" value="AAA+_ATPase"/>
</dbReference>
<dbReference type="PROSITE" id="PS50045">
    <property type="entry name" value="SIGMA54_INTERACT_4"/>
    <property type="match status" value="1"/>
</dbReference>
<evidence type="ECO:0000256" key="1">
    <source>
        <dbReference type="ARBA" id="ARBA00022741"/>
    </source>
</evidence>
<dbReference type="SUPFAM" id="SSF52540">
    <property type="entry name" value="P-loop containing nucleoside triphosphate hydrolases"/>
    <property type="match status" value="1"/>
</dbReference>
<dbReference type="InterPro" id="IPR009057">
    <property type="entry name" value="Homeodomain-like_sf"/>
</dbReference>
<organism evidence="7 8">
    <name type="scientific">Stenotrophomonas aracearum</name>
    <dbReference type="NCBI Taxonomy" id="3003272"/>
    <lineage>
        <taxon>Bacteria</taxon>
        <taxon>Pseudomonadati</taxon>
        <taxon>Pseudomonadota</taxon>
        <taxon>Gammaproteobacteria</taxon>
        <taxon>Lysobacterales</taxon>
        <taxon>Lysobacteraceae</taxon>
        <taxon>Stenotrophomonas</taxon>
    </lineage>
</organism>
<keyword evidence="8" id="KW-1185">Reference proteome</keyword>
<evidence type="ECO:0000256" key="4">
    <source>
        <dbReference type="ARBA" id="ARBA00023125"/>
    </source>
</evidence>
<keyword evidence="4" id="KW-0238">DNA-binding</keyword>
<dbReference type="SMART" id="SM00382">
    <property type="entry name" value="AAA"/>
    <property type="match status" value="1"/>
</dbReference>
<gene>
    <name evidence="7" type="primary">prpR</name>
    <name evidence="7" type="ORF">PDM28_14185</name>
</gene>
<dbReference type="SUPFAM" id="SSF159800">
    <property type="entry name" value="PrpR receptor domain-like"/>
    <property type="match status" value="1"/>
</dbReference>
<evidence type="ECO:0000313" key="7">
    <source>
        <dbReference type="EMBL" id="WNH47819.1"/>
    </source>
</evidence>
<accession>A0ABY9YBT4</accession>
<dbReference type="Gene3D" id="3.40.50.300">
    <property type="entry name" value="P-loop containing nucleotide triphosphate hydrolases"/>
    <property type="match status" value="1"/>
</dbReference>
<keyword evidence="5" id="KW-0804">Transcription</keyword>
<dbReference type="Pfam" id="PF02954">
    <property type="entry name" value="HTH_8"/>
    <property type="match status" value="1"/>
</dbReference>
<dbReference type="Pfam" id="PF25601">
    <property type="entry name" value="AAA_lid_14"/>
    <property type="match status" value="1"/>
</dbReference>
<sequence length="531" mass="58265">MSIRLPRPRLPDPDPGALPVIWTVSVSRLTGLLGDVIPEFDRRARIVPINLGFEEAVDVIGQRLRREHCDVVIAGGSNAAYLRSRLEVPLVPIQANGFDLMEALARARRIAPRIGLVTHASDVPSFNSFQHSFGLDIEHRRFVTREDARDCIADLRANGIEVIVGTGMAIDHAEQVGLPGVLLYSADSVRHAFEHALELTQTLARSGATLPRRRVAGARRAERPLLLGDSAPMQDVRERIALYAPHDSTVLVTGATGTGKELVARQLHASSGRSGRFVALNCGAISESLLEAELFGYTEGAFTGARRGGRVGLVEAADGGTLFLDEIGELPLPLQTRLLRVLEEREVLRVGATEPTPVDVRVVAATLQALESLVQAQRFRRDLYYRLAALRIALPTLQERPQDVPELLEHFFQQLGQRASPLDAEATQQLCAYAWPGNVRELRNLVDRLRIHWPLQAGALGVAQLRSWLPELQQALPTAAGAAPALPAIATRPSPAVLQQWLDDHQGNREQLATRLGVSRTTLWRWLRVTG</sequence>
<dbReference type="SUPFAM" id="SSF46689">
    <property type="entry name" value="Homeodomain-like"/>
    <property type="match status" value="1"/>
</dbReference>
<dbReference type="EMBL" id="CP115543">
    <property type="protein sequence ID" value="WNH47819.1"/>
    <property type="molecule type" value="Genomic_DNA"/>
</dbReference>
<dbReference type="InterPro" id="IPR002078">
    <property type="entry name" value="Sigma_54_int"/>
</dbReference>
<dbReference type="PROSITE" id="PS00676">
    <property type="entry name" value="SIGMA54_INTERACT_2"/>
    <property type="match status" value="1"/>
</dbReference>
<dbReference type="NCBIfam" id="NF011953">
    <property type="entry name" value="PRK15424.1"/>
    <property type="match status" value="1"/>
</dbReference>
<dbReference type="InterPro" id="IPR002197">
    <property type="entry name" value="HTH_Fis"/>
</dbReference>
<dbReference type="NCBIfam" id="TIGR02329">
    <property type="entry name" value="propionate_PrpR"/>
    <property type="match status" value="1"/>
</dbReference>
<dbReference type="CDD" id="cd00009">
    <property type="entry name" value="AAA"/>
    <property type="match status" value="1"/>
</dbReference>